<feature type="transmembrane region" description="Helical" evidence="8">
    <location>
        <begin position="21"/>
        <end position="42"/>
    </location>
</feature>
<keyword evidence="4 8" id="KW-0812">Transmembrane</keyword>
<dbReference type="InterPro" id="IPR013426">
    <property type="entry name" value="EpsH-like"/>
</dbReference>
<dbReference type="GO" id="GO:0016787">
    <property type="term" value="F:hydrolase activity"/>
    <property type="evidence" value="ECO:0007669"/>
    <property type="project" value="UniProtKB-KW"/>
</dbReference>
<feature type="domain" description="Methanolan biosynthesis EpsI" evidence="9">
    <location>
        <begin position="324"/>
        <end position="527"/>
    </location>
</feature>
<dbReference type="Proteomes" id="UP001271769">
    <property type="component" value="Unassembled WGS sequence"/>
</dbReference>
<dbReference type="RefSeq" id="WP_320501842.1">
    <property type="nucleotide sequence ID" value="NZ_JAXCLX010000002.1"/>
</dbReference>
<protein>
    <submittedName>
        <fullName evidence="10">VPLPA-CTERM-specific exosortase XrtD</fullName>
        <ecNumber evidence="10">3.4.22.-</ecNumber>
    </submittedName>
</protein>
<dbReference type="InterPro" id="IPR019127">
    <property type="entry name" value="Exosortase"/>
</dbReference>
<feature type="transmembrane region" description="Helical" evidence="8">
    <location>
        <begin position="225"/>
        <end position="248"/>
    </location>
</feature>
<feature type="transmembrane region" description="Helical" evidence="8">
    <location>
        <begin position="136"/>
        <end position="154"/>
    </location>
</feature>
<evidence type="ECO:0000256" key="5">
    <source>
        <dbReference type="ARBA" id="ARBA00022801"/>
    </source>
</evidence>
<feature type="transmembrane region" description="Helical" evidence="8">
    <location>
        <begin position="200"/>
        <end position="218"/>
    </location>
</feature>
<dbReference type="Pfam" id="PF09721">
    <property type="entry name" value="Exosortase_EpsH"/>
    <property type="match status" value="1"/>
</dbReference>
<evidence type="ECO:0000256" key="3">
    <source>
        <dbReference type="ARBA" id="ARBA00022670"/>
    </source>
</evidence>
<comment type="subcellular location">
    <subcellularLocation>
        <location evidence="1">Cell membrane</location>
        <topology evidence="1">Multi-pass membrane protein</topology>
    </subcellularLocation>
</comment>
<keyword evidence="5 10" id="KW-0378">Hydrolase</keyword>
<dbReference type="NCBIfam" id="TIGR02602">
    <property type="entry name" value="8TM_EpsH"/>
    <property type="match status" value="1"/>
</dbReference>
<evidence type="ECO:0000256" key="7">
    <source>
        <dbReference type="ARBA" id="ARBA00023136"/>
    </source>
</evidence>
<reference evidence="10 11" key="1">
    <citation type="journal article" date="2013" name="Antonie Van Leeuwenhoek">
        <title>Dongia rigui sp. nov., isolated from freshwater of a large wetland in Korea.</title>
        <authorList>
            <person name="Baik K.S."/>
            <person name="Hwang Y.M."/>
            <person name="Choi J.S."/>
            <person name="Kwon J."/>
            <person name="Seong C.N."/>
        </authorList>
    </citation>
    <scope>NUCLEOTIDE SEQUENCE [LARGE SCALE GENOMIC DNA]</scope>
    <source>
        <strain evidence="10 11">04SU4-P</strain>
    </source>
</reference>
<dbReference type="InterPro" id="IPR026491">
    <property type="entry name" value="ExosortD_VPLPA"/>
</dbReference>
<evidence type="ECO:0000256" key="2">
    <source>
        <dbReference type="ARBA" id="ARBA00022475"/>
    </source>
</evidence>
<dbReference type="EMBL" id="JAXCLX010000002">
    <property type="protein sequence ID" value="MDY0872560.1"/>
    <property type="molecule type" value="Genomic_DNA"/>
</dbReference>
<feature type="transmembrane region" description="Helical" evidence="8">
    <location>
        <begin position="107"/>
        <end position="124"/>
    </location>
</feature>
<keyword evidence="11" id="KW-1185">Reference proteome</keyword>
<proteinExistence type="predicted"/>
<feature type="transmembrane region" description="Helical" evidence="8">
    <location>
        <begin position="54"/>
        <end position="70"/>
    </location>
</feature>
<keyword evidence="3" id="KW-0645">Protease</keyword>
<dbReference type="InterPro" id="IPR026392">
    <property type="entry name" value="Exo/Archaeosortase_dom"/>
</dbReference>
<evidence type="ECO:0000313" key="11">
    <source>
        <dbReference type="Proteomes" id="UP001271769"/>
    </source>
</evidence>
<feature type="transmembrane region" description="Helical" evidence="8">
    <location>
        <begin position="318"/>
        <end position="339"/>
    </location>
</feature>
<name>A0ABU5DZ42_9PROT</name>
<dbReference type="NCBIfam" id="TIGR04152">
    <property type="entry name" value="exosort_VPLPA"/>
    <property type="match status" value="1"/>
</dbReference>
<feature type="transmembrane region" description="Helical" evidence="8">
    <location>
        <begin position="82"/>
        <end position="101"/>
    </location>
</feature>
<dbReference type="Pfam" id="PF11984">
    <property type="entry name" value="DUF3485"/>
    <property type="match status" value="1"/>
</dbReference>
<keyword evidence="6 8" id="KW-1133">Transmembrane helix</keyword>
<dbReference type="NCBIfam" id="TIGR02914">
    <property type="entry name" value="EpsI_fam"/>
    <property type="match status" value="1"/>
</dbReference>
<evidence type="ECO:0000259" key="9">
    <source>
        <dbReference type="Pfam" id="PF11984"/>
    </source>
</evidence>
<evidence type="ECO:0000256" key="4">
    <source>
        <dbReference type="ARBA" id="ARBA00022692"/>
    </source>
</evidence>
<accession>A0ABU5DZ42</accession>
<keyword evidence="2" id="KW-1003">Cell membrane</keyword>
<evidence type="ECO:0000256" key="1">
    <source>
        <dbReference type="ARBA" id="ARBA00004651"/>
    </source>
</evidence>
<evidence type="ECO:0000256" key="8">
    <source>
        <dbReference type="SAM" id="Phobius"/>
    </source>
</evidence>
<comment type="caution">
    <text evidence="10">The sequence shown here is derived from an EMBL/GenBank/DDBJ whole genome shotgun (WGS) entry which is preliminary data.</text>
</comment>
<dbReference type="EC" id="3.4.22.-" evidence="10"/>
<sequence>MLASSAAKPSLRLSALFRQGAALWVLALINCALVAGAFHNSVAATLDVWMNSPEYNYGLLVPVVVALMLWRDLGRSTAPQAGGWWGVGLVGFGLLLGLIEALSQTRFPGQVGLFLSLIGIYVAWQGEARSRATWPGLVFLLFGLPMANGIQVILTGALQMVSSIGAVALIRLADIPVLREGNVIDLGPIQLQVAEACSGLRYLFPLATFSFLCAYLYIGHPVKKAVIFLSSIPITIVMNIVRIGVTGLLVDRFGVAAAEGFFHDFEGWIIYCACLAILAVEMKLLCYIGGHDRSLLRRLDLDLPPSGGKTAPVRPAQAAPGLAVAFLAFLTLLLVVAIGTRPEHVPVRNSFALFPREIGAWQGVEAPVDADSLRALNASDHLSVNFARNDGALINTWIAYYSSQYSGNAAHSPLVCMPGGGWQIEQAGVTTLNVSRDGATTAIPVNRIIIAQGNTRQLVYYWFVEGGAIETNEYRAKARLFANAVMENRRDGALVRFVAPISGTDIAAVDAQMQSFIAELLPVLPTYLP</sequence>
<dbReference type="InterPro" id="IPR014263">
    <property type="entry name" value="Methanolan_biosynth_EpsI"/>
</dbReference>
<keyword evidence="7 8" id="KW-0472">Membrane</keyword>
<evidence type="ECO:0000256" key="6">
    <source>
        <dbReference type="ARBA" id="ARBA00022989"/>
    </source>
</evidence>
<feature type="transmembrane region" description="Helical" evidence="8">
    <location>
        <begin position="268"/>
        <end position="288"/>
    </location>
</feature>
<evidence type="ECO:0000313" key="10">
    <source>
        <dbReference type="EMBL" id="MDY0872560.1"/>
    </source>
</evidence>
<organism evidence="10 11">
    <name type="scientific">Dongia rigui</name>
    <dbReference type="NCBI Taxonomy" id="940149"/>
    <lineage>
        <taxon>Bacteria</taxon>
        <taxon>Pseudomonadati</taxon>
        <taxon>Pseudomonadota</taxon>
        <taxon>Alphaproteobacteria</taxon>
        <taxon>Rhodospirillales</taxon>
        <taxon>Dongiaceae</taxon>
        <taxon>Dongia</taxon>
    </lineage>
</organism>
<gene>
    <name evidence="10" type="primary">xrtD</name>
    <name evidence="10" type="ORF">SMD31_11520</name>
</gene>
<dbReference type="NCBIfam" id="TIGR04178">
    <property type="entry name" value="exo_archaeo"/>
    <property type="match status" value="1"/>
</dbReference>